<feature type="transmembrane region" description="Helical" evidence="1">
    <location>
        <begin position="162"/>
        <end position="182"/>
    </location>
</feature>
<keyword evidence="1" id="KW-0812">Transmembrane</keyword>
<dbReference type="InterPro" id="IPR009324">
    <property type="entry name" value="DUF981"/>
</dbReference>
<feature type="transmembrane region" description="Helical" evidence="1">
    <location>
        <begin position="12"/>
        <end position="31"/>
    </location>
</feature>
<protein>
    <submittedName>
        <fullName evidence="2">DUF981 domain-containing protein</fullName>
    </submittedName>
</protein>
<dbReference type="Pfam" id="PF06168">
    <property type="entry name" value="DUF981"/>
    <property type="match status" value="1"/>
</dbReference>
<name>A0A7C2Z2R1_9CREN</name>
<dbReference type="Proteomes" id="UP000886076">
    <property type="component" value="Unassembled WGS sequence"/>
</dbReference>
<evidence type="ECO:0000256" key="1">
    <source>
        <dbReference type="SAM" id="Phobius"/>
    </source>
</evidence>
<accession>A0A7C2Z2R1</accession>
<evidence type="ECO:0000313" key="2">
    <source>
        <dbReference type="EMBL" id="HEW63937.1"/>
    </source>
</evidence>
<dbReference type="AlphaFoldDB" id="A0A7C2Z2R1"/>
<feature type="transmembrane region" description="Helical" evidence="1">
    <location>
        <begin position="43"/>
        <end position="67"/>
    </location>
</feature>
<feature type="transmembrane region" description="Helical" evidence="1">
    <location>
        <begin position="73"/>
        <end position="92"/>
    </location>
</feature>
<keyword evidence="1" id="KW-0472">Membrane</keyword>
<dbReference type="EMBL" id="DSFH01000039">
    <property type="protein sequence ID" value="HEW63937.1"/>
    <property type="molecule type" value="Genomic_DNA"/>
</dbReference>
<feature type="transmembrane region" description="Helical" evidence="1">
    <location>
        <begin position="130"/>
        <end position="150"/>
    </location>
</feature>
<reference evidence="2" key="1">
    <citation type="journal article" date="2020" name="mSystems">
        <title>Genome- and Community-Level Interaction Insights into Carbon Utilization and Element Cycling Functions of Hydrothermarchaeota in Hydrothermal Sediment.</title>
        <authorList>
            <person name="Zhou Z."/>
            <person name="Liu Y."/>
            <person name="Xu W."/>
            <person name="Pan J."/>
            <person name="Luo Z.H."/>
            <person name="Li M."/>
        </authorList>
    </citation>
    <scope>NUCLEOTIDE SEQUENCE [LARGE SCALE GENOMIC DNA]</scope>
    <source>
        <strain evidence="2">SpSt-1261</strain>
    </source>
</reference>
<dbReference type="RefSeq" id="WP_272985261.1">
    <property type="nucleotide sequence ID" value="NZ_DSFH01000039.1"/>
</dbReference>
<comment type="caution">
    <text evidence="2">The sequence shown here is derived from an EMBL/GenBank/DDBJ whole genome shotgun (WGS) entry which is preliminary data.</text>
</comment>
<gene>
    <name evidence="2" type="ORF">ENO39_02620</name>
</gene>
<sequence length="199" mass="21667">MAITYTDPLTAQLFGITGSTILVAYAMLRMAMGQDIKTVLKGLYAPLLAMGVYVFFSGLYGYFIWPLPGSYDILFYDMYAVFGVGLIAIALCIKHDTKLEYIGFLALIYGVITIFYGYSGYSLGMTKEPAGMFALYALVGLSSIVFYFVSFGIDSGKVNKPLLYIEALLLILGGLAAAYIAGSAVPSHLKMFGQYVPFI</sequence>
<organism evidence="2">
    <name type="scientific">Fervidicoccus fontis</name>
    <dbReference type="NCBI Taxonomy" id="683846"/>
    <lineage>
        <taxon>Archaea</taxon>
        <taxon>Thermoproteota</taxon>
        <taxon>Thermoprotei</taxon>
        <taxon>Fervidicoccales</taxon>
        <taxon>Fervidicoccaceae</taxon>
        <taxon>Fervidicoccus</taxon>
    </lineage>
</organism>
<keyword evidence="1" id="KW-1133">Transmembrane helix</keyword>
<proteinExistence type="predicted"/>
<feature type="transmembrane region" description="Helical" evidence="1">
    <location>
        <begin position="99"/>
        <end position="118"/>
    </location>
</feature>